<dbReference type="GO" id="GO:0006546">
    <property type="term" value="P:glycine catabolic process"/>
    <property type="evidence" value="ECO:0007669"/>
    <property type="project" value="InterPro"/>
</dbReference>
<dbReference type="InterPro" id="IPR006223">
    <property type="entry name" value="GcvT"/>
</dbReference>
<evidence type="ECO:0000256" key="4">
    <source>
        <dbReference type="ARBA" id="ARBA00022679"/>
    </source>
</evidence>
<dbReference type="PIRSF" id="PIRSF006487">
    <property type="entry name" value="GcvT"/>
    <property type="match status" value="1"/>
</dbReference>
<dbReference type="InterPro" id="IPR028896">
    <property type="entry name" value="GcvT/YgfZ/DmdA"/>
</dbReference>
<comment type="catalytic activity">
    <reaction evidence="6">
        <text>N(6)-[(R)-S(8)-aminomethyldihydrolipoyl]-L-lysyl-[protein] + (6S)-5,6,7,8-tetrahydrofolate = N(6)-[(R)-dihydrolipoyl]-L-lysyl-[protein] + (6R)-5,10-methylene-5,6,7,8-tetrahydrofolate + NH4(+)</text>
        <dbReference type="Rhea" id="RHEA:16945"/>
        <dbReference type="Rhea" id="RHEA-COMP:10475"/>
        <dbReference type="Rhea" id="RHEA-COMP:10492"/>
        <dbReference type="ChEBI" id="CHEBI:15636"/>
        <dbReference type="ChEBI" id="CHEBI:28938"/>
        <dbReference type="ChEBI" id="CHEBI:57453"/>
        <dbReference type="ChEBI" id="CHEBI:83100"/>
        <dbReference type="ChEBI" id="CHEBI:83143"/>
        <dbReference type="EC" id="2.1.2.10"/>
    </reaction>
</comment>
<keyword evidence="11" id="KW-1185">Reference proteome</keyword>
<organism evidence="10 11">
    <name type="scientific">Mesorhizobium australicum</name>
    <dbReference type="NCBI Taxonomy" id="536018"/>
    <lineage>
        <taxon>Bacteria</taxon>
        <taxon>Pseudomonadati</taxon>
        <taxon>Pseudomonadota</taxon>
        <taxon>Alphaproteobacteria</taxon>
        <taxon>Hyphomicrobiales</taxon>
        <taxon>Phyllobacteriaceae</taxon>
        <taxon>Mesorhizobium</taxon>
    </lineage>
</organism>
<comment type="similarity">
    <text evidence="1">Belongs to the GcvT family.</text>
</comment>
<keyword evidence="4 10" id="KW-0808">Transferase</keyword>
<dbReference type="GO" id="GO:0008483">
    <property type="term" value="F:transaminase activity"/>
    <property type="evidence" value="ECO:0007669"/>
    <property type="project" value="UniProtKB-KW"/>
</dbReference>
<dbReference type="Pfam" id="PF01571">
    <property type="entry name" value="GCV_T"/>
    <property type="match status" value="1"/>
</dbReference>
<dbReference type="InterPro" id="IPR013977">
    <property type="entry name" value="GcvT_C"/>
</dbReference>
<dbReference type="SUPFAM" id="SSF101790">
    <property type="entry name" value="Aminomethyltransferase beta-barrel domain"/>
    <property type="match status" value="1"/>
</dbReference>
<evidence type="ECO:0000313" key="11">
    <source>
        <dbReference type="Proteomes" id="UP000193083"/>
    </source>
</evidence>
<reference evidence="10 11" key="1">
    <citation type="submission" date="2017-04" db="EMBL/GenBank/DDBJ databases">
        <authorList>
            <person name="Afonso C.L."/>
            <person name="Miller P.J."/>
            <person name="Scott M.A."/>
            <person name="Spackman E."/>
            <person name="Goraichik I."/>
            <person name="Dimitrov K.M."/>
            <person name="Suarez D.L."/>
            <person name="Swayne D.E."/>
        </authorList>
    </citation>
    <scope>NUCLEOTIDE SEQUENCE [LARGE SCALE GENOMIC DNA]</scope>
    <source>
        <strain evidence="10 11">B5P</strain>
    </source>
</reference>
<dbReference type="GO" id="GO:0008168">
    <property type="term" value="F:methyltransferase activity"/>
    <property type="evidence" value="ECO:0007669"/>
    <property type="project" value="UniProtKB-KW"/>
</dbReference>
<dbReference type="InterPro" id="IPR027266">
    <property type="entry name" value="TrmE/GcvT-like"/>
</dbReference>
<accession>A0A1X7MQ55</accession>
<dbReference type="GO" id="GO:0005829">
    <property type="term" value="C:cytosol"/>
    <property type="evidence" value="ECO:0007669"/>
    <property type="project" value="TreeGrafter"/>
</dbReference>
<evidence type="ECO:0000259" key="9">
    <source>
        <dbReference type="Pfam" id="PF08669"/>
    </source>
</evidence>
<dbReference type="GO" id="GO:0005960">
    <property type="term" value="C:glycine cleavage complex"/>
    <property type="evidence" value="ECO:0007669"/>
    <property type="project" value="InterPro"/>
</dbReference>
<dbReference type="InterPro" id="IPR006222">
    <property type="entry name" value="GCVT_N"/>
</dbReference>
<dbReference type="EMBL" id="FXBL01000003">
    <property type="protein sequence ID" value="SMH26815.1"/>
    <property type="molecule type" value="Genomic_DNA"/>
</dbReference>
<evidence type="ECO:0000259" key="8">
    <source>
        <dbReference type="Pfam" id="PF01571"/>
    </source>
</evidence>
<dbReference type="SUPFAM" id="SSF103025">
    <property type="entry name" value="Folate-binding domain"/>
    <property type="match status" value="1"/>
</dbReference>
<dbReference type="Proteomes" id="UP000193083">
    <property type="component" value="Unassembled WGS sequence"/>
</dbReference>
<dbReference type="EC" id="2.1.2.10" evidence="2"/>
<dbReference type="AlphaFoldDB" id="A0A1X7MQ55"/>
<evidence type="ECO:0000256" key="3">
    <source>
        <dbReference type="ARBA" id="ARBA00022576"/>
    </source>
</evidence>
<dbReference type="GO" id="GO:0004047">
    <property type="term" value="F:aminomethyltransferase activity"/>
    <property type="evidence" value="ECO:0007669"/>
    <property type="project" value="UniProtKB-EC"/>
</dbReference>
<dbReference type="PANTHER" id="PTHR43757">
    <property type="entry name" value="AMINOMETHYLTRANSFERASE"/>
    <property type="match status" value="1"/>
</dbReference>
<evidence type="ECO:0000256" key="7">
    <source>
        <dbReference type="PIRSR" id="PIRSR006487-1"/>
    </source>
</evidence>
<feature type="domain" description="GCVT N-terminal" evidence="8">
    <location>
        <begin position="11"/>
        <end position="260"/>
    </location>
</feature>
<feature type="domain" description="Aminomethyltransferase C-terminal" evidence="9">
    <location>
        <begin position="279"/>
        <end position="358"/>
    </location>
</feature>
<dbReference type="RefSeq" id="WP_085462672.1">
    <property type="nucleotide sequence ID" value="NZ_FXBL01000003.1"/>
</dbReference>
<evidence type="ECO:0000256" key="2">
    <source>
        <dbReference type="ARBA" id="ARBA00012616"/>
    </source>
</evidence>
<name>A0A1X7MQ55_9HYPH</name>
<feature type="binding site" evidence="7">
    <location>
        <position position="193"/>
    </location>
    <ligand>
        <name>substrate</name>
    </ligand>
</feature>
<evidence type="ECO:0000256" key="6">
    <source>
        <dbReference type="ARBA" id="ARBA00047665"/>
    </source>
</evidence>
<dbReference type="Pfam" id="PF08669">
    <property type="entry name" value="GCV_T_C"/>
    <property type="match status" value="1"/>
</dbReference>
<gene>
    <name evidence="10" type="ORF">SAMN02982922_0462</name>
</gene>
<dbReference type="Gene3D" id="3.30.1360.120">
    <property type="entry name" value="Probable tRNA modification gtpase trme, domain 1"/>
    <property type="match status" value="1"/>
</dbReference>
<dbReference type="OrthoDB" id="9800828at2"/>
<proteinExistence type="inferred from homology"/>
<dbReference type="PANTHER" id="PTHR43757:SF2">
    <property type="entry name" value="AMINOMETHYLTRANSFERASE, MITOCHONDRIAL"/>
    <property type="match status" value="1"/>
</dbReference>
<evidence type="ECO:0000256" key="1">
    <source>
        <dbReference type="ARBA" id="ARBA00008609"/>
    </source>
</evidence>
<keyword evidence="10" id="KW-0489">Methyltransferase</keyword>
<evidence type="ECO:0000313" key="10">
    <source>
        <dbReference type="EMBL" id="SMH26815.1"/>
    </source>
</evidence>
<sequence length="368" mass="40518">MKKTPFYGSGLEYGAKMIELFGYYLPWEYSAGHSREHLGTRESVSLCDLDYMGEFVVEGPDALRFIQMLATNDYSKKTIGSVQYTAMCDEDGQMIDDCTIWCLDNNKYMIISGSEDDYVWISKQAKSYNVTTTNVTDKHTTLALQGPKANRVLQQLADIDLSTIGYYRFRPAKISGIECIIARMGYTGEAGFELHFASSEGPTIWNLVMKAGKPHDIVPCAQAALESLRQEAGYLLVGKDHDRRTNPFEAGIGFAVKFGKEDFIGKAALQRIVHEGVTRRMVWLDIPSGDVAETGDKIVVGDREIGVVTSGSFSPTRKRGTAMAYVNPAHAVPSLDVAVVLGNGKRAGAKLSVMPLYDPGDTRTKNFA</sequence>
<dbReference type="GO" id="GO:0032259">
    <property type="term" value="P:methylation"/>
    <property type="evidence" value="ECO:0007669"/>
    <property type="project" value="UniProtKB-KW"/>
</dbReference>
<evidence type="ECO:0000256" key="5">
    <source>
        <dbReference type="ARBA" id="ARBA00031395"/>
    </source>
</evidence>
<dbReference type="NCBIfam" id="TIGR00528">
    <property type="entry name" value="gcvT"/>
    <property type="match status" value="1"/>
</dbReference>
<dbReference type="InterPro" id="IPR029043">
    <property type="entry name" value="GcvT/YgfZ_C"/>
</dbReference>
<protein>
    <recommendedName>
        <fullName evidence="2">aminomethyltransferase</fullName>
        <ecNumber evidence="2">2.1.2.10</ecNumber>
    </recommendedName>
    <alternativeName>
        <fullName evidence="5">Glycine cleavage system T protein</fullName>
    </alternativeName>
</protein>
<keyword evidence="3" id="KW-0032">Aminotransferase</keyword>